<evidence type="ECO:0000256" key="2">
    <source>
        <dbReference type="PROSITE-ProRule" id="PRU01161"/>
    </source>
</evidence>
<feature type="active site" description="Nucleophile" evidence="2">
    <location>
        <position position="44"/>
    </location>
</feature>
<evidence type="ECO:0000313" key="8">
    <source>
        <dbReference type="RefSeq" id="XP_032827741.1"/>
    </source>
</evidence>
<reference evidence="7 8" key="1">
    <citation type="submission" date="2025-04" db="UniProtKB">
        <authorList>
            <consortium name="RefSeq"/>
        </authorList>
    </citation>
    <scope>IDENTIFICATION</scope>
    <source>
        <tissue evidence="7 8">Sperm</tissue>
    </source>
</reference>
<evidence type="ECO:0000256" key="1">
    <source>
        <dbReference type="ARBA" id="ARBA00023098"/>
    </source>
</evidence>
<feature type="transmembrane region" description="Helical" evidence="4">
    <location>
        <begin position="39"/>
        <end position="56"/>
    </location>
</feature>
<keyword evidence="4" id="KW-1133">Transmembrane helix</keyword>
<keyword evidence="2" id="KW-0442">Lipid degradation</keyword>
<keyword evidence="6" id="KW-1185">Reference proteome</keyword>
<dbReference type="PANTHER" id="PTHR12406:SF7">
    <property type="entry name" value="PATATIN-LIKE PHOSPHOLIPASE DOMAIN-CONTAINING PROTEIN 4"/>
    <property type="match status" value="1"/>
</dbReference>
<evidence type="ECO:0000313" key="7">
    <source>
        <dbReference type="RefSeq" id="XP_032827740.1"/>
    </source>
</evidence>
<dbReference type="GO" id="GO:0016020">
    <property type="term" value="C:membrane"/>
    <property type="evidence" value="ECO:0007669"/>
    <property type="project" value="TreeGrafter"/>
</dbReference>
<feature type="short sequence motif" description="GXSXG" evidence="2">
    <location>
        <begin position="42"/>
        <end position="46"/>
    </location>
</feature>
<evidence type="ECO:0000259" key="5">
    <source>
        <dbReference type="PROSITE" id="PS51635"/>
    </source>
</evidence>
<evidence type="ECO:0000256" key="3">
    <source>
        <dbReference type="SAM" id="MobiDB-lite"/>
    </source>
</evidence>
<dbReference type="GO" id="GO:0005737">
    <property type="term" value="C:cytoplasm"/>
    <property type="evidence" value="ECO:0007669"/>
    <property type="project" value="TreeGrafter"/>
</dbReference>
<dbReference type="InterPro" id="IPR016035">
    <property type="entry name" value="Acyl_Trfase/lysoPLipase"/>
</dbReference>
<gene>
    <name evidence="7 8" type="primary">LOC116952470</name>
</gene>
<keyword evidence="4" id="KW-0812">Transmembrane</keyword>
<dbReference type="Proteomes" id="UP001318040">
    <property type="component" value="Chromosome 47"/>
</dbReference>
<keyword evidence="1 2" id="KW-0443">Lipid metabolism</keyword>
<feature type="short sequence motif" description="GXGXXG" evidence="2">
    <location>
        <begin position="11"/>
        <end position="16"/>
    </location>
</feature>
<dbReference type="SUPFAM" id="SSF52151">
    <property type="entry name" value="FabD/lysophospholipase-like"/>
    <property type="match status" value="1"/>
</dbReference>
<dbReference type="AlphaFoldDB" id="A0AAJ7U0S6"/>
<evidence type="ECO:0000313" key="6">
    <source>
        <dbReference type="Proteomes" id="UP001318040"/>
    </source>
</evidence>
<dbReference type="Gene3D" id="3.40.1090.10">
    <property type="entry name" value="Cytosolic phospholipase A2 catalytic domain"/>
    <property type="match status" value="1"/>
</dbReference>
<feature type="transmembrane region" description="Helical" evidence="4">
    <location>
        <begin position="6"/>
        <end position="27"/>
    </location>
</feature>
<organism evidence="6 8">
    <name type="scientific">Petromyzon marinus</name>
    <name type="common">Sea lamprey</name>
    <dbReference type="NCBI Taxonomy" id="7757"/>
    <lineage>
        <taxon>Eukaryota</taxon>
        <taxon>Metazoa</taxon>
        <taxon>Chordata</taxon>
        <taxon>Craniata</taxon>
        <taxon>Vertebrata</taxon>
        <taxon>Cyclostomata</taxon>
        <taxon>Hyperoartia</taxon>
        <taxon>Petromyzontiformes</taxon>
        <taxon>Petromyzontidae</taxon>
        <taxon>Petromyzon</taxon>
    </lineage>
</organism>
<accession>A0AAJ7U0S6</accession>
<dbReference type="PROSITE" id="PS51635">
    <property type="entry name" value="PNPLA"/>
    <property type="match status" value="1"/>
</dbReference>
<dbReference type="RefSeq" id="XP_032827740.1">
    <property type="nucleotide sequence ID" value="XM_032971849.1"/>
</dbReference>
<feature type="short sequence motif" description="DGA/G" evidence="2">
    <location>
        <begin position="164"/>
        <end position="166"/>
    </location>
</feature>
<name>A0AAJ7U0S6_PETMA</name>
<feature type="domain" description="PNPLA" evidence="5">
    <location>
        <begin position="7"/>
        <end position="177"/>
    </location>
</feature>
<sequence length="275" mass="29803">MVPLLGLSFAGSGFLGVYHLGAASALLRRGRRLLGAVDAYAGASAGALAAAVMVTAPHRIADCTEFSYKFAEEIRSQHLGALTPGFPFMQKLREGIESILPSDAHERAEGRLHVSITSARTRRNRLVSHFSSRDELMQVLLASSFVPGYAGLSAVEYLGEKWYDGGFTDSLPHLPGGRTITVSPFSGKHDVCPHDPSTIELYATFAKQDIMVNLRNLRRANLALFPPAREELRAFYEQGASDATRFLQREGWHEEEGNDDGGGGGGLSQTTKPDL</sequence>
<dbReference type="GO" id="GO:0005811">
    <property type="term" value="C:lipid droplet"/>
    <property type="evidence" value="ECO:0007669"/>
    <property type="project" value="TreeGrafter"/>
</dbReference>
<dbReference type="RefSeq" id="XP_032827741.1">
    <property type="nucleotide sequence ID" value="XM_032971850.1"/>
</dbReference>
<dbReference type="InterPro" id="IPR002641">
    <property type="entry name" value="PNPLA_dom"/>
</dbReference>
<feature type="region of interest" description="Disordered" evidence="3">
    <location>
        <begin position="247"/>
        <end position="275"/>
    </location>
</feature>
<dbReference type="GO" id="GO:0004806">
    <property type="term" value="F:triacylglycerol lipase activity"/>
    <property type="evidence" value="ECO:0007669"/>
    <property type="project" value="TreeGrafter"/>
</dbReference>
<proteinExistence type="predicted"/>
<dbReference type="KEGG" id="pmrn:116952470"/>
<evidence type="ECO:0000256" key="4">
    <source>
        <dbReference type="SAM" id="Phobius"/>
    </source>
</evidence>
<dbReference type="PANTHER" id="PTHR12406">
    <property type="entry name" value="CALCIUM-INDEPENDENT PHOSPHOLIPASE A2 IPLA2 -RELATED"/>
    <property type="match status" value="1"/>
</dbReference>
<protein>
    <submittedName>
        <fullName evidence="7 8">Patatin-like phospholipase domain-containing protein 4</fullName>
    </submittedName>
</protein>
<keyword evidence="2" id="KW-0378">Hydrolase</keyword>
<dbReference type="GO" id="GO:0019433">
    <property type="term" value="P:triglyceride catabolic process"/>
    <property type="evidence" value="ECO:0007669"/>
    <property type="project" value="TreeGrafter"/>
</dbReference>
<dbReference type="GO" id="GO:0055088">
    <property type="term" value="P:lipid homeostasis"/>
    <property type="evidence" value="ECO:0007669"/>
    <property type="project" value="TreeGrafter"/>
</dbReference>
<dbReference type="Pfam" id="PF01734">
    <property type="entry name" value="Patatin"/>
    <property type="match status" value="1"/>
</dbReference>
<keyword evidence="4" id="KW-0472">Membrane</keyword>
<dbReference type="InterPro" id="IPR033562">
    <property type="entry name" value="PLPL"/>
</dbReference>
<feature type="active site" description="Proton acceptor" evidence="2">
    <location>
        <position position="164"/>
    </location>
</feature>